<gene>
    <name evidence="1" type="ORF">HNAJ_LOCUS6404</name>
</gene>
<evidence type="ECO:0000313" key="2">
    <source>
        <dbReference type="Proteomes" id="UP000278807"/>
    </source>
</evidence>
<reference evidence="3" key="1">
    <citation type="submission" date="2017-02" db="UniProtKB">
        <authorList>
            <consortium name="WormBaseParasite"/>
        </authorList>
    </citation>
    <scope>IDENTIFICATION</scope>
</reference>
<evidence type="ECO:0000313" key="1">
    <source>
        <dbReference type="EMBL" id="VDO02264.1"/>
    </source>
</evidence>
<sequence>MTRISGDRDRLLLVDFTTVEEYLVKLRWLCQLLSQEDICQNGSLLYLAAAVSDFFVPREVIPQHKLHAGDEVNDERTRDSFKCEPDGSLTIRLSPVPKILGLIVSKWAPRTMVVSFKVSF</sequence>
<dbReference type="OrthoDB" id="70224at2759"/>
<dbReference type="AlphaFoldDB" id="A0A0R3TH67"/>
<name>A0A0R3TH67_RODNA</name>
<dbReference type="SUPFAM" id="SSF102645">
    <property type="entry name" value="CoaB-like"/>
    <property type="match status" value="1"/>
</dbReference>
<proteinExistence type="predicted"/>
<accession>A0A0R3TH67</accession>
<reference evidence="1 2" key="2">
    <citation type="submission" date="2018-11" db="EMBL/GenBank/DDBJ databases">
        <authorList>
            <consortium name="Pathogen Informatics"/>
        </authorList>
    </citation>
    <scope>NUCLEOTIDE SEQUENCE [LARGE SCALE GENOMIC DNA]</scope>
</reference>
<dbReference type="STRING" id="102285.A0A0R3TH67"/>
<dbReference type="Proteomes" id="UP000278807">
    <property type="component" value="Unassembled WGS sequence"/>
</dbReference>
<organism evidence="3">
    <name type="scientific">Rodentolepis nana</name>
    <name type="common">Dwarf tapeworm</name>
    <name type="synonym">Hymenolepis nana</name>
    <dbReference type="NCBI Taxonomy" id="102285"/>
    <lineage>
        <taxon>Eukaryota</taxon>
        <taxon>Metazoa</taxon>
        <taxon>Spiralia</taxon>
        <taxon>Lophotrochozoa</taxon>
        <taxon>Platyhelminthes</taxon>
        <taxon>Cestoda</taxon>
        <taxon>Eucestoda</taxon>
        <taxon>Cyclophyllidea</taxon>
        <taxon>Hymenolepididae</taxon>
        <taxon>Rodentolepis</taxon>
    </lineage>
</organism>
<dbReference type="EMBL" id="UZAE01006934">
    <property type="protein sequence ID" value="VDO02264.1"/>
    <property type="molecule type" value="Genomic_DNA"/>
</dbReference>
<keyword evidence="2" id="KW-1185">Reference proteome</keyword>
<dbReference type="Gene3D" id="3.40.50.10300">
    <property type="entry name" value="CoaB-like"/>
    <property type="match status" value="1"/>
</dbReference>
<protein>
    <submittedName>
        <fullName evidence="3">FERM domain-containing protein</fullName>
    </submittedName>
</protein>
<dbReference type="InterPro" id="IPR035929">
    <property type="entry name" value="CoaB-like_sf"/>
</dbReference>
<dbReference type="WBParaSite" id="HNAJ_0000640801-mRNA-1">
    <property type="protein sequence ID" value="HNAJ_0000640801-mRNA-1"/>
    <property type="gene ID" value="HNAJ_0000640801"/>
</dbReference>
<evidence type="ECO:0000313" key="3">
    <source>
        <dbReference type="WBParaSite" id="HNAJ_0000640801-mRNA-1"/>
    </source>
</evidence>